<dbReference type="RefSeq" id="WP_161051172.1">
    <property type="nucleotide sequence ID" value="NZ_WWCR01000020.1"/>
</dbReference>
<dbReference type="Proteomes" id="UP000469734">
    <property type="component" value="Unassembled WGS sequence"/>
</dbReference>
<proteinExistence type="predicted"/>
<dbReference type="AlphaFoldDB" id="A0A7X4KH37"/>
<sequence length="402" mass="44077">MRVLWIAREIPFPADSGDRIYTGQMVRAFGQAVGGVTFVGIADQQTGAAPDDPQVAWTSVPGPRHGLLRALLSTWPLVAAVHATAAYKARLDALFTQPWDAIVFDHYASGWALQRFLATPQGRSPQRPVIAYLAHNHEERVLRAIAANSDASLVRRLGFWQNWFKVRAMERYMVNHVDLVTAITQEDADSFAVQRAGLRTIVLTPGYNGAVSLPRHISASMPRHVIMVGSFQWAAKQENLRQFLRIADPVFASNNIVFDVVGSVPDALRAELEPTLKATRLHGFVQDPGALFDGARIALVPEAIGGGFKLKFLDYLFRRMPVATLTDAVAGLPAELRAEMIQSDTLAELADAVVAQIDQVAYLDGLQQRAFAVAGSLFQWSDRGEGLLGAMFDQPELLIKKG</sequence>
<dbReference type="Pfam" id="PF13692">
    <property type="entry name" value="Glyco_trans_1_4"/>
    <property type="match status" value="1"/>
</dbReference>
<dbReference type="EMBL" id="WWCR01000020">
    <property type="protein sequence ID" value="MYM74151.1"/>
    <property type="molecule type" value="Genomic_DNA"/>
</dbReference>
<evidence type="ECO:0000313" key="1">
    <source>
        <dbReference type="EMBL" id="MYM74151.1"/>
    </source>
</evidence>
<name>A0A7X4KH37_9BURK</name>
<organism evidence="1 2">
    <name type="scientific">Duganella margarita</name>
    <dbReference type="NCBI Taxonomy" id="2692170"/>
    <lineage>
        <taxon>Bacteria</taxon>
        <taxon>Pseudomonadati</taxon>
        <taxon>Pseudomonadota</taxon>
        <taxon>Betaproteobacteria</taxon>
        <taxon>Burkholderiales</taxon>
        <taxon>Oxalobacteraceae</taxon>
        <taxon>Telluria group</taxon>
        <taxon>Duganella</taxon>
    </lineage>
</organism>
<dbReference type="GO" id="GO:0016740">
    <property type="term" value="F:transferase activity"/>
    <property type="evidence" value="ECO:0007669"/>
    <property type="project" value="UniProtKB-KW"/>
</dbReference>
<gene>
    <name evidence="1" type="ORF">GTP56_18365</name>
</gene>
<dbReference type="SUPFAM" id="SSF53756">
    <property type="entry name" value="UDP-Glycosyltransferase/glycogen phosphorylase"/>
    <property type="match status" value="1"/>
</dbReference>
<reference evidence="1 2" key="1">
    <citation type="submission" date="2019-12" db="EMBL/GenBank/DDBJ databases">
        <title>Novel species isolated from a subtropical stream in China.</title>
        <authorList>
            <person name="Lu H."/>
        </authorList>
    </citation>
    <scope>NUCLEOTIDE SEQUENCE [LARGE SCALE GENOMIC DNA]</scope>
    <source>
        <strain evidence="1 2">FT134W</strain>
    </source>
</reference>
<comment type="caution">
    <text evidence="1">The sequence shown here is derived from an EMBL/GenBank/DDBJ whole genome shotgun (WGS) entry which is preliminary data.</text>
</comment>
<dbReference type="Gene3D" id="3.40.50.2000">
    <property type="entry name" value="Glycogen Phosphorylase B"/>
    <property type="match status" value="1"/>
</dbReference>
<evidence type="ECO:0000313" key="2">
    <source>
        <dbReference type="Proteomes" id="UP000469734"/>
    </source>
</evidence>
<protein>
    <submittedName>
        <fullName evidence="1">Glycosyltransferase</fullName>
    </submittedName>
</protein>
<accession>A0A7X4KH37</accession>
<keyword evidence="1" id="KW-0808">Transferase</keyword>